<gene>
    <name evidence="1" type="ORF">H920_03496</name>
</gene>
<name>A0A091DX98_FUKDA</name>
<dbReference type="AlphaFoldDB" id="A0A091DX98"/>
<sequence>MCALQRAALEIWGNGESSYVPQEAISSAIQLLEDFLQRQFIQKLLHPEPALEEVTKTMDTRAVLAEIPARQGRESVHTLQSQSPALEIDKFLEDVRNGIYPLTASAPVPPAGGGDITSCAPFCQDPNA</sequence>
<dbReference type="EMBL" id="KN121889">
    <property type="protein sequence ID" value="KFO35098.1"/>
    <property type="molecule type" value="Genomic_DNA"/>
</dbReference>
<keyword evidence="1" id="KW-0675">Receptor</keyword>
<evidence type="ECO:0000313" key="2">
    <source>
        <dbReference type="Proteomes" id="UP000028990"/>
    </source>
</evidence>
<dbReference type="Proteomes" id="UP000028990">
    <property type="component" value="Unassembled WGS sequence"/>
</dbReference>
<proteinExistence type="predicted"/>
<keyword evidence="2" id="KW-1185">Reference proteome</keyword>
<accession>A0A091DX98</accession>
<protein>
    <submittedName>
        <fullName evidence="1">Nuclear receptor-binding protein</fullName>
    </submittedName>
</protein>
<reference evidence="1 2" key="1">
    <citation type="submission" date="2013-11" db="EMBL/GenBank/DDBJ databases">
        <title>The Damaraland mole rat (Fukomys damarensis) genome and evolution of African mole rats.</title>
        <authorList>
            <person name="Gladyshev V.N."/>
            <person name="Fang X."/>
        </authorList>
    </citation>
    <scope>NUCLEOTIDE SEQUENCE [LARGE SCALE GENOMIC DNA]</scope>
    <source>
        <tissue evidence="1">Liver</tissue>
    </source>
</reference>
<organism evidence="1 2">
    <name type="scientific">Fukomys damarensis</name>
    <name type="common">Damaraland mole rat</name>
    <name type="synonym">Cryptomys damarensis</name>
    <dbReference type="NCBI Taxonomy" id="885580"/>
    <lineage>
        <taxon>Eukaryota</taxon>
        <taxon>Metazoa</taxon>
        <taxon>Chordata</taxon>
        <taxon>Craniata</taxon>
        <taxon>Vertebrata</taxon>
        <taxon>Euteleostomi</taxon>
        <taxon>Mammalia</taxon>
        <taxon>Eutheria</taxon>
        <taxon>Euarchontoglires</taxon>
        <taxon>Glires</taxon>
        <taxon>Rodentia</taxon>
        <taxon>Hystricomorpha</taxon>
        <taxon>Bathyergidae</taxon>
        <taxon>Fukomys</taxon>
    </lineage>
</organism>
<evidence type="ECO:0000313" key="1">
    <source>
        <dbReference type="EMBL" id="KFO35098.1"/>
    </source>
</evidence>